<evidence type="ECO:0000313" key="4">
    <source>
        <dbReference type="EMBL" id="MEX6465487.1"/>
    </source>
</evidence>
<feature type="compositionally biased region" description="Gly residues" evidence="1">
    <location>
        <begin position="1210"/>
        <end position="1235"/>
    </location>
</feature>
<dbReference type="EMBL" id="JBFTEZ010000002">
    <property type="protein sequence ID" value="MEX6465487.1"/>
    <property type="molecule type" value="Genomic_DNA"/>
</dbReference>
<dbReference type="RefSeq" id="WP_061229212.1">
    <property type="nucleotide sequence ID" value="NZ_JBFTEZ010000002.1"/>
</dbReference>
<evidence type="ECO:0000259" key="3">
    <source>
        <dbReference type="Pfam" id="PF26382"/>
    </source>
</evidence>
<accession>A0ABV3YLY8</accession>
<dbReference type="InterPro" id="IPR058748">
    <property type="entry name" value="PglY_5th"/>
</dbReference>
<gene>
    <name evidence="4" type="ORF">AB6N35_14285</name>
</gene>
<proteinExistence type="predicted"/>
<feature type="domain" description="ATPase PglY C-terminal" evidence="3">
    <location>
        <begin position="1026"/>
        <end position="1206"/>
    </location>
</feature>
<dbReference type="InterPro" id="IPR058747">
    <property type="entry name" value="PglY_C"/>
</dbReference>
<keyword evidence="5" id="KW-1185">Reference proteome</keyword>
<feature type="compositionally biased region" description="Gly residues" evidence="1">
    <location>
        <begin position="1260"/>
        <end position="1272"/>
    </location>
</feature>
<reference evidence="5" key="1">
    <citation type="submission" date="2024-07" db="EMBL/GenBank/DDBJ databases">
        <title>Pseudomonas strain that inhibits Aeromonas fish pathogens.</title>
        <authorList>
            <person name="Wildschutte H."/>
        </authorList>
    </citation>
    <scope>NUCLEOTIDE SEQUENCE [LARGE SCALE GENOMIC DNA]</scope>
    <source>
        <strain evidence="5">n60</strain>
    </source>
</reference>
<evidence type="ECO:0000313" key="5">
    <source>
        <dbReference type="Proteomes" id="UP001560293"/>
    </source>
</evidence>
<feature type="domain" description="ATPase PglY 5th" evidence="2">
    <location>
        <begin position="877"/>
        <end position="982"/>
    </location>
</feature>
<dbReference type="Pfam" id="PF26381">
    <property type="entry name" value="BREX_PglY_5th"/>
    <property type="match status" value="1"/>
</dbReference>
<dbReference type="Proteomes" id="UP001560293">
    <property type="component" value="Unassembled WGS sequence"/>
</dbReference>
<feature type="region of interest" description="Disordered" evidence="1">
    <location>
        <begin position="1207"/>
        <end position="1288"/>
    </location>
</feature>
<evidence type="ECO:0000256" key="1">
    <source>
        <dbReference type="SAM" id="MobiDB-lite"/>
    </source>
</evidence>
<name>A0ABV3YLY8_9ACTN</name>
<dbReference type="Pfam" id="PF26382">
    <property type="entry name" value="BREX_PglY_6th"/>
    <property type="match status" value="1"/>
</dbReference>
<protein>
    <submittedName>
        <fullName evidence="4">DUF6079 family protein</fullName>
    </submittedName>
</protein>
<sequence length="1327" mass="142770">MAFTPPGATAGSGTSPTLRDVFSIPEHSGTSTFVLQLSDAVTRDELGTTLAEYVVTPSIGDAFDEALALVDSALATGENKGAFLKGSFGSGKSHFMAVLLALLTGDPRARAIAELQQHIADHPRATSSKILALPFHFLGSNSIEDTLFSAYLAHLNRLHPGVTPPVLHMADGLLENAEQMRAEVGDERFFARLATATTGPGGVTSSSSSAPGGLDLAALGGATAATWDRDSYDRARHPAASRAERDALVSALGQTWITSAHTNTDWLHLPEGLSAIAAHATTLGYEAVVLLLDELILWLTFHFSNREFFGREIQKLTGFVESDQGRMAVPVVSFIARQHDLKAWKDSSIEAGEATKIREQAIAHQEGRFSGIALGSANLPQIAHRRLLTPKNAAAVEALEASFQRLHLSPAVKPVLLDKVNTDDQHRGATEEQFRLTYPFSPVLIDTLVHLSTAMQRDRTALKVMESMLVDLADTMTVDQVIPVGEVFDYIIDGTQKGGTDEAVAARFRTARTLWHDKLRPAVLAQFPDADPSVRDLDQPKGVRAQLRLAKTLLLSALAPEVPGLKALTASRLAHLNHGELVSIVASDAPTRALASVREWNTSVPEITVGTDSHDPLISITLEELPFDEILERARGEDTFSRRRERLRSMLQEEFGIAAIDPQADGARSTRITWRGTNRTVEIVFGNVRDPGSVPDTLIAPVEPGALRVIVDLPFDEEGHGVSEDHARLDRLRTDGHDHFTLAWLPAFLDRKQMDDLGKLVTMDWVLQSEKWLGYTSYLADGDRERVRQVMVTQRNQLAGQLAAILRKMYGIAEGAVFPEGQPPVRSLSSSVVVQRPVGASLREAARRLYDQAFDQRYPDHPRFDTTSALTQKDFAVSLDVLRRSDAREDGRAAVVAAERKSVQLVLGGLRVADVHESHLVFPSATFASFAGQIDRALAEAEKSGQADGVLTVAQVVAAVEKLMPQAGLNRDCTTLLAAAWAESRDRSWFTYGTPVAAPAFKDIQQSHQLREPVLPEQGEWDRAVQAAQHLFGIPERGHLSPTNLTHLAGEVASKADEFKRSSEDLVEQLSKLEQRLGRTVEGRRLQLARRQTQLLQVLVRKKQHHGEIVAALAASCEGPGTYLGATTNEASQSITTAEEVAAVARNIGPTLETLIGGRAKQGALGAEAAQIIVDLDSGVDTHEFVQHLNTAVQKFEKRAQDWINRVIAGGDGSGGGPGGDGSRGTGNGGTGDTGDAGETGDSRAGSGAGDGSGDDSRSGPGGGTGDTGGGSEVDAVRIEGFGPRRSFEARGSQVEAALHRALADLKRTHGPGVRYRIEITAEEPGT</sequence>
<evidence type="ECO:0000259" key="2">
    <source>
        <dbReference type="Pfam" id="PF26381"/>
    </source>
</evidence>
<organism evidence="4 5">
    <name type="scientific">Dietzia cinnamea</name>
    <dbReference type="NCBI Taxonomy" id="321318"/>
    <lineage>
        <taxon>Bacteria</taxon>
        <taxon>Bacillati</taxon>
        <taxon>Actinomycetota</taxon>
        <taxon>Actinomycetes</taxon>
        <taxon>Mycobacteriales</taxon>
        <taxon>Dietziaceae</taxon>
        <taxon>Dietzia</taxon>
    </lineage>
</organism>
<comment type="caution">
    <text evidence="4">The sequence shown here is derived from an EMBL/GenBank/DDBJ whole genome shotgun (WGS) entry which is preliminary data.</text>
</comment>